<evidence type="ECO:0000313" key="4">
    <source>
        <dbReference type="Proteomes" id="UP001162131"/>
    </source>
</evidence>
<keyword evidence="4" id="KW-1185">Reference proteome</keyword>
<proteinExistence type="predicted"/>
<keyword evidence="1" id="KW-0175">Coiled coil</keyword>
<dbReference type="EMBL" id="CAJZBQ010000027">
    <property type="protein sequence ID" value="CAG9320738.1"/>
    <property type="molecule type" value="Genomic_DNA"/>
</dbReference>
<feature type="region of interest" description="Disordered" evidence="2">
    <location>
        <begin position="60"/>
        <end position="93"/>
    </location>
</feature>
<name>A0AAU9J0Q5_9CILI</name>
<sequence length="317" mass="37162">MINILHEFPKNQNSIDKKRHISDQISPKRCTYLEPPRLHANSTHKRSISDQLSPRRAILHEIPNKSDEINDTNKQNRGNSIERDQQKSETKIDLSKLPPVFPSLHVRTNRFHFQDHQTYSEQVSPISKNDPAFPSFRHNEHFLSNVRRPSIPFDMGMIINRKRPVSDQVSSIKYIVNEVPKCQSLSEIVQLNNICKKLMEEQEELKKQINDQKSEIDQLKSEKQLEILENIKIPSENLIHTHRIRRENLQIAIDENNPRPNKEENCEKAKQDEALFTFMDYDHNMGETSHFGLVAEPPKSSRFPRDVFVRRVKKSRG</sequence>
<protein>
    <submittedName>
        <fullName evidence="3">Uncharacterized protein</fullName>
    </submittedName>
</protein>
<gene>
    <name evidence="3" type="ORF">BSTOLATCC_MIC27318</name>
</gene>
<dbReference type="Proteomes" id="UP001162131">
    <property type="component" value="Unassembled WGS sequence"/>
</dbReference>
<reference evidence="3" key="1">
    <citation type="submission" date="2021-09" db="EMBL/GenBank/DDBJ databases">
        <authorList>
            <consortium name="AG Swart"/>
            <person name="Singh M."/>
            <person name="Singh A."/>
            <person name="Seah K."/>
            <person name="Emmerich C."/>
        </authorList>
    </citation>
    <scope>NUCLEOTIDE SEQUENCE</scope>
    <source>
        <strain evidence="3">ATCC30299</strain>
    </source>
</reference>
<evidence type="ECO:0000256" key="1">
    <source>
        <dbReference type="SAM" id="Coils"/>
    </source>
</evidence>
<evidence type="ECO:0000256" key="2">
    <source>
        <dbReference type="SAM" id="MobiDB-lite"/>
    </source>
</evidence>
<evidence type="ECO:0000313" key="3">
    <source>
        <dbReference type="EMBL" id="CAG9320738.1"/>
    </source>
</evidence>
<feature type="compositionally biased region" description="Basic and acidic residues" evidence="2">
    <location>
        <begin position="80"/>
        <end position="93"/>
    </location>
</feature>
<dbReference type="AlphaFoldDB" id="A0AAU9J0Q5"/>
<organism evidence="3 4">
    <name type="scientific">Blepharisma stoltei</name>
    <dbReference type="NCBI Taxonomy" id="1481888"/>
    <lineage>
        <taxon>Eukaryota</taxon>
        <taxon>Sar</taxon>
        <taxon>Alveolata</taxon>
        <taxon>Ciliophora</taxon>
        <taxon>Postciliodesmatophora</taxon>
        <taxon>Heterotrichea</taxon>
        <taxon>Heterotrichida</taxon>
        <taxon>Blepharismidae</taxon>
        <taxon>Blepharisma</taxon>
    </lineage>
</organism>
<comment type="caution">
    <text evidence="3">The sequence shown here is derived from an EMBL/GenBank/DDBJ whole genome shotgun (WGS) entry which is preliminary data.</text>
</comment>
<accession>A0AAU9J0Q5</accession>
<feature type="coiled-coil region" evidence="1">
    <location>
        <begin position="188"/>
        <end position="229"/>
    </location>
</feature>